<dbReference type="InterPro" id="IPR001851">
    <property type="entry name" value="ABC_transp_permease"/>
</dbReference>
<feature type="transmembrane region" description="Helical" evidence="6">
    <location>
        <begin position="7"/>
        <end position="27"/>
    </location>
</feature>
<feature type="transmembrane region" description="Helical" evidence="6">
    <location>
        <begin position="239"/>
        <end position="266"/>
    </location>
</feature>
<feature type="transmembrane region" description="Helical" evidence="6">
    <location>
        <begin position="278"/>
        <end position="301"/>
    </location>
</feature>
<keyword evidence="3 6" id="KW-0812">Transmembrane</keyword>
<dbReference type="PANTHER" id="PTHR30482:SF10">
    <property type="entry name" value="HIGH-AFFINITY BRANCHED-CHAIN AMINO ACID TRANSPORT PROTEIN BRAE"/>
    <property type="match status" value="1"/>
</dbReference>
<proteinExistence type="predicted"/>
<dbReference type="Proteomes" id="UP000624709">
    <property type="component" value="Unassembled WGS sequence"/>
</dbReference>
<accession>A0ABQ4BM04</accession>
<feature type="transmembrane region" description="Helical" evidence="6">
    <location>
        <begin position="204"/>
        <end position="227"/>
    </location>
</feature>
<evidence type="ECO:0000256" key="4">
    <source>
        <dbReference type="ARBA" id="ARBA00022989"/>
    </source>
</evidence>
<dbReference type="RefSeq" id="WP_203829515.1">
    <property type="nucleotide sequence ID" value="NZ_BAAATY010000043.1"/>
</dbReference>
<evidence type="ECO:0000313" key="8">
    <source>
        <dbReference type="Proteomes" id="UP000624709"/>
    </source>
</evidence>
<keyword evidence="8" id="KW-1185">Reference proteome</keyword>
<feature type="transmembrane region" description="Helical" evidence="6">
    <location>
        <begin position="83"/>
        <end position="102"/>
    </location>
</feature>
<comment type="subcellular location">
    <subcellularLocation>
        <location evidence="1">Cell membrane</location>
        <topology evidence="1">Multi-pass membrane protein</topology>
    </subcellularLocation>
</comment>
<sequence>MSRWRFLLVFAAAMVLLWIAPLVLPLGDYTHDVVGLTFMFMAAALAWNWLGGYVGQISFGHAAMFGVGGFVAARLMLSSGLPFVVAWLAGGLVAGVFGLLWGHPTLRLRGPYFSIATIGVGEATRLVATYWSDFTGGSSGLSLPLAGNPTKYQLYWYGLYLLGAAVLISYGLRRSRIGLGLAAIKEDVDAAGDVGVNPTLYQDLVLFLSGTMVGICGGFYASYQAFIDPQDMFSFDRSIGLILMAVIGGIGTVLGPVWGAVVFVIIQEFLLATYSELYLGLYGALLILIILFEPLGLTGLVQRVHRLLLRRPATAASSGAPLTADRRPT</sequence>
<reference evidence="7 8" key="1">
    <citation type="submission" date="2021-01" db="EMBL/GenBank/DDBJ databases">
        <title>Whole genome shotgun sequence of Actinoplanes palleronii NBRC 14916.</title>
        <authorList>
            <person name="Komaki H."/>
            <person name="Tamura T."/>
        </authorList>
    </citation>
    <scope>NUCLEOTIDE SEQUENCE [LARGE SCALE GENOMIC DNA]</scope>
    <source>
        <strain evidence="7 8">NBRC 14916</strain>
    </source>
</reference>
<evidence type="ECO:0000256" key="5">
    <source>
        <dbReference type="ARBA" id="ARBA00023136"/>
    </source>
</evidence>
<keyword evidence="4 6" id="KW-1133">Transmembrane helix</keyword>
<evidence type="ECO:0000256" key="6">
    <source>
        <dbReference type="SAM" id="Phobius"/>
    </source>
</evidence>
<evidence type="ECO:0000313" key="7">
    <source>
        <dbReference type="EMBL" id="GIE71714.1"/>
    </source>
</evidence>
<comment type="caution">
    <text evidence="7">The sequence shown here is derived from an EMBL/GenBank/DDBJ whole genome shotgun (WGS) entry which is preliminary data.</text>
</comment>
<dbReference type="CDD" id="cd06581">
    <property type="entry name" value="TM_PBP1_LivM_like"/>
    <property type="match status" value="1"/>
</dbReference>
<dbReference type="Pfam" id="PF02653">
    <property type="entry name" value="BPD_transp_2"/>
    <property type="match status" value="1"/>
</dbReference>
<evidence type="ECO:0000256" key="1">
    <source>
        <dbReference type="ARBA" id="ARBA00004651"/>
    </source>
</evidence>
<protein>
    <submittedName>
        <fullName evidence="7">Branched-chain amino acid ABC transporter permease</fullName>
    </submittedName>
</protein>
<dbReference type="InterPro" id="IPR043428">
    <property type="entry name" value="LivM-like"/>
</dbReference>
<evidence type="ECO:0000256" key="3">
    <source>
        <dbReference type="ARBA" id="ARBA00022692"/>
    </source>
</evidence>
<feature type="transmembrane region" description="Helical" evidence="6">
    <location>
        <begin position="57"/>
        <end position="77"/>
    </location>
</feature>
<keyword evidence="5 6" id="KW-0472">Membrane</keyword>
<dbReference type="PANTHER" id="PTHR30482">
    <property type="entry name" value="HIGH-AFFINITY BRANCHED-CHAIN AMINO ACID TRANSPORT SYSTEM PERMEASE"/>
    <property type="match status" value="1"/>
</dbReference>
<gene>
    <name evidence="7" type="ORF">Apa02nite_078220</name>
</gene>
<organism evidence="7 8">
    <name type="scientific">Actinoplanes palleronii</name>
    <dbReference type="NCBI Taxonomy" id="113570"/>
    <lineage>
        <taxon>Bacteria</taxon>
        <taxon>Bacillati</taxon>
        <taxon>Actinomycetota</taxon>
        <taxon>Actinomycetes</taxon>
        <taxon>Micromonosporales</taxon>
        <taxon>Micromonosporaceae</taxon>
        <taxon>Actinoplanes</taxon>
    </lineage>
</organism>
<name>A0ABQ4BM04_9ACTN</name>
<feature type="transmembrane region" description="Helical" evidence="6">
    <location>
        <begin position="154"/>
        <end position="172"/>
    </location>
</feature>
<evidence type="ECO:0000256" key="2">
    <source>
        <dbReference type="ARBA" id="ARBA00022475"/>
    </source>
</evidence>
<dbReference type="EMBL" id="BOMS01000131">
    <property type="protein sequence ID" value="GIE71714.1"/>
    <property type="molecule type" value="Genomic_DNA"/>
</dbReference>
<keyword evidence="2" id="KW-1003">Cell membrane</keyword>